<gene>
    <name evidence="3" type="ORF">EVG20_g5207</name>
</gene>
<comment type="caution">
    <text evidence="3">The sequence shown here is derived from an EMBL/GenBank/DDBJ whole genome shotgun (WGS) entry which is preliminary data.</text>
</comment>
<protein>
    <recommendedName>
        <fullName evidence="2">CBS domain-containing protein</fullName>
    </recommendedName>
</protein>
<accession>A0A4Y9YUK4</accession>
<keyword evidence="4" id="KW-1185">Reference proteome</keyword>
<sequence>MTVATTSAPSLNTLSTLPPADKYRGAVDLQLPPAFALPQDDAIARAMELAFDRDFSHIPVLDRKRKPLGYLDVPKLKSKWEAGELNPSDPVSASMTKFNRSPTTNPYTTITPATPLAELEHFLATNIFALVTDYDRKFVLAVATPQDLENFVTRRGH</sequence>
<organism evidence="3 4">
    <name type="scientific">Dentipellis fragilis</name>
    <dbReference type="NCBI Taxonomy" id="205917"/>
    <lineage>
        <taxon>Eukaryota</taxon>
        <taxon>Fungi</taxon>
        <taxon>Dikarya</taxon>
        <taxon>Basidiomycota</taxon>
        <taxon>Agaricomycotina</taxon>
        <taxon>Agaricomycetes</taxon>
        <taxon>Russulales</taxon>
        <taxon>Hericiaceae</taxon>
        <taxon>Dentipellis</taxon>
    </lineage>
</organism>
<dbReference type="InterPro" id="IPR000644">
    <property type="entry name" value="CBS_dom"/>
</dbReference>
<reference evidence="3 4" key="1">
    <citation type="submission" date="2019-02" db="EMBL/GenBank/DDBJ databases">
        <title>Genome sequencing of the rare red list fungi Dentipellis fragilis.</title>
        <authorList>
            <person name="Buettner E."/>
            <person name="Kellner H."/>
        </authorList>
    </citation>
    <scope>NUCLEOTIDE SEQUENCE [LARGE SCALE GENOMIC DNA]</scope>
    <source>
        <strain evidence="3 4">DSM 105465</strain>
    </source>
</reference>
<dbReference type="EMBL" id="SEOQ01000299">
    <property type="protein sequence ID" value="TFY65872.1"/>
    <property type="molecule type" value="Genomic_DNA"/>
</dbReference>
<dbReference type="SUPFAM" id="SSF54631">
    <property type="entry name" value="CBS-domain pair"/>
    <property type="match status" value="1"/>
</dbReference>
<feature type="region of interest" description="Disordered" evidence="1">
    <location>
        <begin position="82"/>
        <end position="106"/>
    </location>
</feature>
<dbReference type="AlphaFoldDB" id="A0A4Y9YUK4"/>
<evidence type="ECO:0000313" key="3">
    <source>
        <dbReference type="EMBL" id="TFY65872.1"/>
    </source>
</evidence>
<evidence type="ECO:0000256" key="1">
    <source>
        <dbReference type="SAM" id="MobiDB-lite"/>
    </source>
</evidence>
<evidence type="ECO:0000259" key="2">
    <source>
        <dbReference type="Pfam" id="PF00571"/>
    </source>
</evidence>
<dbReference type="Proteomes" id="UP000298327">
    <property type="component" value="Unassembled WGS sequence"/>
</dbReference>
<name>A0A4Y9YUK4_9AGAM</name>
<dbReference type="Gene3D" id="3.10.580.10">
    <property type="entry name" value="CBS-domain"/>
    <property type="match status" value="1"/>
</dbReference>
<feature type="compositionally biased region" description="Polar residues" evidence="1">
    <location>
        <begin position="89"/>
        <end position="101"/>
    </location>
</feature>
<dbReference type="InterPro" id="IPR046342">
    <property type="entry name" value="CBS_dom_sf"/>
</dbReference>
<proteinExistence type="predicted"/>
<evidence type="ECO:0000313" key="4">
    <source>
        <dbReference type="Proteomes" id="UP000298327"/>
    </source>
</evidence>
<feature type="domain" description="CBS" evidence="2">
    <location>
        <begin position="32"/>
        <end position="71"/>
    </location>
</feature>
<dbReference type="PANTHER" id="PTHR42115">
    <property type="entry name" value="BETA-SYNTHASE (BETA-THIONASE), PUTATIVE (AFU_ORTHOLOGUE AFUA_3G08420)-RELATED"/>
    <property type="match status" value="1"/>
</dbReference>
<dbReference type="OrthoDB" id="2536440at2759"/>
<dbReference type="PANTHER" id="PTHR42115:SF1">
    <property type="entry name" value="BETA-SYNTHASE (BETA-THIONASE), PUTATIVE (AFU_ORTHOLOGUE AFUA_3G08420)-RELATED"/>
    <property type="match status" value="1"/>
</dbReference>
<dbReference type="Pfam" id="PF00571">
    <property type="entry name" value="CBS"/>
    <property type="match status" value="1"/>
</dbReference>